<name>A0A2I0R1Q2_9FLAO</name>
<accession>A0A2I0R1Q2</accession>
<dbReference type="AlphaFoldDB" id="A0A2I0R1Q2"/>
<reference evidence="1 2" key="1">
    <citation type="submission" date="2017-12" db="EMBL/GenBank/DDBJ databases">
        <title>The draft genome sequence of Brumimicrobium saltpan LHR20.</title>
        <authorList>
            <person name="Do Z.-J."/>
            <person name="Luo H.-R."/>
        </authorList>
    </citation>
    <scope>NUCLEOTIDE SEQUENCE [LARGE SCALE GENOMIC DNA]</scope>
    <source>
        <strain evidence="1 2">LHR20</strain>
    </source>
</reference>
<gene>
    <name evidence="1" type="ORF">CW751_08960</name>
</gene>
<sequence>MKYINTTYIFIPLLLTVLLSTLNSCKKTYKPEKSFVKIYHDENGNKNDHPLSIHATKDNGFLILNAFNGWNIEILKTDQYGELAWKYELPEQYVNAVPHLISKNDELYFVCMNAVGLFTYIMRVDENGKQVTEFAQHQNIQYPTSVLKTGNAVYIQNYNRISFETGIFELNTEMDQIIKSGSVMVFADVEEKIVDHVHFTGKRFPFFIEKTDNHVIVNGFNNYSFSTVFMDNDLNYTGVYNGAAFEGGLNALLPLSNTNFAIARFSFSNLYFNPRAKLTPTAIEIAESIPAVGMSTLAAENPVLIKSINIKGEVYTTYLATTKSNQLILQLYQAGNEEPVAIKYMGESVPLKASDFLQTSDEGLMILAQVAVMGSFNRVATIKLSAEELEELIE</sequence>
<dbReference type="EMBL" id="PJNI01000009">
    <property type="protein sequence ID" value="PKR80496.1"/>
    <property type="molecule type" value="Genomic_DNA"/>
</dbReference>
<proteinExistence type="predicted"/>
<dbReference type="Proteomes" id="UP000236654">
    <property type="component" value="Unassembled WGS sequence"/>
</dbReference>
<evidence type="ECO:0000313" key="1">
    <source>
        <dbReference type="EMBL" id="PKR80496.1"/>
    </source>
</evidence>
<organism evidence="1 2">
    <name type="scientific">Brumimicrobium salinarum</name>
    <dbReference type="NCBI Taxonomy" id="2058658"/>
    <lineage>
        <taxon>Bacteria</taxon>
        <taxon>Pseudomonadati</taxon>
        <taxon>Bacteroidota</taxon>
        <taxon>Flavobacteriia</taxon>
        <taxon>Flavobacteriales</taxon>
        <taxon>Crocinitomicaceae</taxon>
        <taxon>Brumimicrobium</taxon>
    </lineage>
</organism>
<dbReference type="OrthoDB" id="1466216at2"/>
<dbReference type="RefSeq" id="WP_101334666.1">
    <property type="nucleotide sequence ID" value="NZ_PJNI01000009.1"/>
</dbReference>
<evidence type="ECO:0000313" key="2">
    <source>
        <dbReference type="Proteomes" id="UP000236654"/>
    </source>
</evidence>
<protein>
    <submittedName>
        <fullName evidence="1">Uncharacterized protein</fullName>
    </submittedName>
</protein>
<comment type="caution">
    <text evidence="1">The sequence shown here is derived from an EMBL/GenBank/DDBJ whole genome shotgun (WGS) entry which is preliminary data.</text>
</comment>
<keyword evidence="2" id="KW-1185">Reference proteome</keyword>